<evidence type="ECO:0000256" key="4">
    <source>
        <dbReference type="PROSITE-ProRule" id="PRU00284"/>
    </source>
</evidence>
<evidence type="ECO:0000259" key="6">
    <source>
        <dbReference type="PROSITE" id="PS50111"/>
    </source>
</evidence>
<evidence type="ECO:0000256" key="2">
    <source>
        <dbReference type="ARBA" id="ARBA00022481"/>
    </source>
</evidence>
<evidence type="ECO:0000256" key="1">
    <source>
        <dbReference type="ARBA" id="ARBA00004370"/>
    </source>
</evidence>
<comment type="similarity">
    <text evidence="3">Belongs to the methyl-accepting chemotaxis (MCP) protein family.</text>
</comment>
<dbReference type="GO" id="GO:0005886">
    <property type="term" value="C:plasma membrane"/>
    <property type="evidence" value="ECO:0007669"/>
    <property type="project" value="TreeGrafter"/>
</dbReference>
<gene>
    <name evidence="8" type="ORF">EDC30_11189</name>
</gene>
<dbReference type="Gene3D" id="1.10.287.950">
    <property type="entry name" value="Methyl-accepting chemotaxis protein"/>
    <property type="match status" value="1"/>
</dbReference>
<dbReference type="PROSITE" id="PS50885">
    <property type="entry name" value="HAMP"/>
    <property type="match status" value="1"/>
</dbReference>
<dbReference type="Proteomes" id="UP000295382">
    <property type="component" value="Unassembled WGS sequence"/>
</dbReference>
<keyword evidence="9" id="KW-1185">Reference proteome</keyword>
<dbReference type="FunFam" id="1.10.287.950:FF:000001">
    <property type="entry name" value="Methyl-accepting chemotaxis sensory transducer"/>
    <property type="match status" value="1"/>
</dbReference>
<comment type="subcellular location">
    <subcellularLocation>
        <location evidence="1">Membrane</location>
    </subcellularLocation>
</comment>
<dbReference type="GO" id="GO:0004888">
    <property type="term" value="F:transmembrane signaling receptor activity"/>
    <property type="evidence" value="ECO:0007669"/>
    <property type="project" value="TreeGrafter"/>
</dbReference>
<dbReference type="PROSITE" id="PS50111">
    <property type="entry name" value="CHEMOTAXIS_TRANSDUC_2"/>
    <property type="match status" value="1"/>
</dbReference>
<dbReference type="InterPro" id="IPR003660">
    <property type="entry name" value="HAMP_dom"/>
</dbReference>
<feature type="domain" description="HAMP" evidence="7">
    <location>
        <begin position="209"/>
        <end position="261"/>
    </location>
</feature>
<dbReference type="SMART" id="SM00304">
    <property type="entry name" value="HAMP"/>
    <property type="match status" value="1"/>
</dbReference>
<dbReference type="CDD" id="cd06225">
    <property type="entry name" value="HAMP"/>
    <property type="match status" value="1"/>
</dbReference>
<evidence type="ECO:0000313" key="9">
    <source>
        <dbReference type="Proteomes" id="UP000295382"/>
    </source>
</evidence>
<dbReference type="AlphaFoldDB" id="A0A4R3HQY0"/>
<keyword evidence="5" id="KW-0812">Transmembrane</keyword>
<evidence type="ECO:0000256" key="5">
    <source>
        <dbReference type="SAM" id="Phobius"/>
    </source>
</evidence>
<feature type="transmembrane region" description="Helical" evidence="5">
    <location>
        <begin position="188"/>
        <end position="208"/>
    </location>
</feature>
<keyword evidence="2" id="KW-0488">Methylation</keyword>
<evidence type="ECO:0000256" key="3">
    <source>
        <dbReference type="ARBA" id="ARBA00029447"/>
    </source>
</evidence>
<dbReference type="InterPro" id="IPR024478">
    <property type="entry name" value="HlyB_4HB_MCP"/>
</dbReference>
<name>A0A4R3HQY0_PAULE</name>
<keyword evidence="5" id="KW-1133">Transmembrane helix</keyword>
<sequence length="515" mass="55211">MVNMKIGFRLGLGFAVLLLLMVVMSVTNLWQLQHIDDAKTAMFEAEHKATLAQEWLRGTAINATRTFALVRSNDPEDQKLLEKQMAAQSAQVSTIQKELENLIASERGKALISTVAEKRAAYIDLRKQILQMKSRGMEAEARQMTDARLMSAMDAYVDAVRSVLEYQKKLFEDAHERIDAVYNTSRTLIAAITLAALLIGAVLAWRIARSITRPLKEAVALANTVATGDLNLNIQVRSKDETGELLTALHAMTQSLRQTVLEMRSGSAAIATASSQVAAGNLDLSARTEQQASALEQTAASMEELTSTVRQNADNARQADTLAHTATDVATKGGQVVSSVVQTMAAINDCSGRIADIITVIDSIAFQTNILALNAAVEAARAGEQGRGFAVVAAEVRALAQRSAGAAKEIKSLIDDSVTQVNAGSKLVDQAGMTMEEIVNSVKRVTDIMAEIVAASHEQSSGIEQINQAITQMDQTTQQNAALVEEAAAASAAMREQADRLAKVASVFKLDGTTA</sequence>
<dbReference type="CDD" id="cd11386">
    <property type="entry name" value="MCP_signal"/>
    <property type="match status" value="1"/>
</dbReference>
<reference evidence="8 9" key="1">
    <citation type="submission" date="2019-03" db="EMBL/GenBank/DDBJ databases">
        <title>Genomic Encyclopedia of Type Strains, Phase IV (KMG-IV): sequencing the most valuable type-strain genomes for metagenomic binning, comparative biology and taxonomic classification.</title>
        <authorList>
            <person name="Goeker M."/>
        </authorList>
    </citation>
    <scope>NUCLEOTIDE SEQUENCE [LARGE SCALE GENOMIC DNA]</scope>
    <source>
        <strain evidence="8 9">DSM 7445</strain>
    </source>
</reference>
<dbReference type="Pfam" id="PF12729">
    <property type="entry name" value="4HB_MCP_1"/>
    <property type="match status" value="1"/>
</dbReference>
<keyword evidence="5" id="KW-0472">Membrane</keyword>
<dbReference type="InterPro" id="IPR051310">
    <property type="entry name" value="MCP_chemotaxis"/>
</dbReference>
<accession>A0A4R3HQY0</accession>
<dbReference type="CDD" id="cd19411">
    <property type="entry name" value="MCP2201-like_sensor"/>
    <property type="match status" value="1"/>
</dbReference>
<dbReference type="PANTHER" id="PTHR43531">
    <property type="entry name" value="PROTEIN ICFG"/>
    <property type="match status" value="1"/>
</dbReference>
<dbReference type="Gene3D" id="6.10.340.10">
    <property type="match status" value="1"/>
</dbReference>
<evidence type="ECO:0000259" key="7">
    <source>
        <dbReference type="PROSITE" id="PS50885"/>
    </source>
</evidence>
<dbReference type="InterPro" id="IPR004089">
    <property type="entry name" value="MCPsignal_dom"/>
</dbReference>
<dbReference type="Pfam" id="PF00015">
    <property type="entry name" value="MCPsignal"/>
    <property type="match status" value="1"/>
</dbReference>
<dbReference type="InterPro" id="IPR047347">
    <property type="entry name" value="YvaQ-like_sensor"/>
</dbReference>
<evidence type="ECO:0000313" key="8">
    <source>
        <dbReference type="EMBL" id="TCS35174.1"/>
    </source>
</evidence>
<dbReference type="EMBL" id="SLZQ01000011">
    <property type="protein sequence ID" value="TCS35174.1"/>
    <property type="molecule type" value="Genomic_DNA"/>
</dbReference>
<dbReference type="PANTHER" id="PTHR43531:SF14">
    <property type="entry name" value="METHYL-ACCEPTING CHEMOTAXIS PROTEIN I-RELATED"/>
    <property type="match status" value="1"/>
</dbReference>
<keyword evidence="8" id="KW-0675">Receptor</keyword>
<proteinExistence type="inferred from homology"/>
<dbReference type="SMART" id="SM00283">
    <property type="entry name" value="MA"/>
    <property type="match status" value="1"/>
</dbReference>
<dbReference type="GO" id="GO:0006935">
    <property type="term" value="P:chemotaxis"/>
    <property type="evidence" value="ECO:0007669"/>
    <property type="project" value="TreeGrafter"/>
</dbReference>
<dbReference type="SUPFAM" id="SSF58104">
    <property type="entry name" value="Methyl-accepting chemotaxis protein (MCP) signaling domain"/>
    <property type="match status" value="1"/>
</dbReference>
<keyword evidence="4" id="KW-0807">Transducer</keyword>
<protein>
    <submittedName>
        <fullName evidence="8">Methyl-accepting chemotaxis protein/methyl-accepting chemotaxis protein-2 (Aspartate sensor receptor)</fullName>
    </submittedName>
</protein>
<dbReference type="Pfam" id="PF00672">
    <property type="entry name" value="HAMP"/>
    <property type="match status" value="1"/>
</dbReference>
<feature type="domain" description="Methyl-accepting transducer" evidence="6">
    <location>
        <begin position="266"/>
        <end position="495"/>
    </location>
</feature>
<comment type="caution">
    <text evidence="8">The sequence shown here is derived from an EMBL/GenBank/DDBJ whole genome shotgun (WGS) entry which is preliminary data.</text>
</comment>
<dbReference type="OrthoDB" id="5441488at2"/>
<organism evidence="8 9">
    <name type="scientific">Paucimonas lemoignei</name>
    <name type="common">Pseudomonas lemoignei</name>
    <dbReference type="NCBI Taxonomy" id="29443"/>
    <lineage>
        <taxon>Bacteria</taxon>
        <taxon>Pseudomonadati</taxon>
        <taxon>Pseudomonadota</taxon>
        <taxon>Betaproteobacteria</taxon>
        <taxon>Burkholderiales</taxon>
        <taxon>Burkholderiaceae</taxon>
        <taxon>Paucimonas</taxon>
    </lineage>
</organism>
<dbReference type="GO" id="GO:0007165">
    <property type="term" value="P:signal transduction"/>
    <property type="evidence" value="ECO:0007669"/>
    <property type="project" value="UniProtKB-KW"/>
</dbReference>